<feature type="transmembrane region" description="Helical" evidence="1">
    <location>
        <begin position="12"/>
        <end position="31"/>
    </location>
</feature>
<dbReference type="Proteomes" id="UP000017861">
    <property type="component" value="Unassembled WGS sequence"/>
</dbReference>
<comment type="caution">
    <text evidence="2">The sequence shown here is derived from an EMBL/GenBank/DDBJ whole genome shotgun (WGS) entry which is preliminary data.</text>
</comment>
<name>V5AVW5_TRYCR</name>
<reference evidence="2 3" key="1">
    <citation type="journal article" date="2014" name="Genome Announc.">
        <title>Trypanosoma cruzi Clone Dm28c Draft Genome Sequence.</title>
        <authorList>
            <person name="Grisard E.C."/>
            <person name="Teixeira S.M."/>
            <person name="de Almeida L.G."/>
            <person name="Stoco P.H."/>
            <person name="Gerber A.L."/>
            <person name="Talavera-Lopez C."/>
            <person name="Lima O.C."/>
            <person name="Andersson B."/>
            <person name="de Vasconcelos A.T."/>
        </authorList>
    </citation>
    <scope>NUCLEOTIDE SEQUENCE [LARGE SCALE GENOMIC DNA]</scope>
    <source>
        <strain evidence="2 3">Dm28c</strain>
    </source>
</reference>
<dbReference type="VEuPathDB" id="TriTrypDB:TCDM_06792"/>
<keyword evidence="1" id="KW-0812">Transmembrane</keyword>
<keyword evidence="1" id="KW-0472">Membrane</keyword>
<dbReference type="EMBL" id="AYLP01000075">
    <property type="protein sequence ID" value="ESS64960.1"/>
    <property type="molecule type" value="Genomic_DNA"/>
</dbReference>
<proteinExistence type="predicted"/>
<keyword evidence="1" id="KW-1133">Transmembrane helix</keyword>
<evidence type="ECO:0000313" key="3">
    <source>
        <dbReference type="Proteomes" id="UP000017861"/>
    </source>
</evidence>
<evidence type="ECO:0000256" key="1">
    <source>
        <dbReference type="SAM" id="Phobius"/>
    </source>
</evidence>
<gene>
    <name evidence="2" type="ORF">TCDM_06792</name>
</gene>
<protein>
    <submittedName>
        <fullName evidence="2">Uncharacterized protein</fullName>
    </submittedName>
</protein>
<dbReference type="AlphaFoldDB" id="V5AVW5"/>
<evidence type="ECO:0000313" key="2">
    <source>
        <dbReference type="EMBL" id="ESS64960.1"/>
    </source>
</evidence>
<sequence>MRCCGRSNADVVILITLYLVTSYSVHSYYTFLFPQTLSALGLAFLQPFRRVARPNSSFPLHLHNLLNVATKEWILFGVSLFCFFSQPGLTWRRQSPMLVVCPRSLDNMLLGALHWL</sequence>
<accession>V5AVW5</accession>
<organism evidence="2 3">
    <name type="scientific">Trypanosoma cruzi Dm28c</name>
    <dbReference type="NCBI Taxonomy" id="1416333"/>
    <lineage>
        <taxon>Eukaryota</taxon>
        <taxon>Discoba</taxon>
        <taxon>Euglenozoa</taxon>
        <taxon>Kinetoplastea</taxon>
        <taxon>Metakinetoplastina</taxon>
        <taxon>Trypanosomatida</taxon>
        <taxon>Trypanosomatidae</taxon>
        <taxon>Trypanosoma</taxon>
        <taxon>Schizotrypanum</taxon>
    </lineage>
</organism>